<evidence type="ECO:0000313" key="2">
    <source>
        <dbReference type="Proteomes" id="UP000007177"/>
    </source>
</evidence>
<dbReference type="HOGENOM" id="CLU_039811_4_1_9"/>
<dbReference type="STRING" id="931626.Awo_c28190"/>
<dbReference type="KEGG" id="awo:Awo_c28190"/>
<dbReference type="AlphaFoldDB" id="H6LG94"/>
<dbReference type="InterPro" id="IPR012505">
    <property type="entry name" value="YbbR"/>
</dbReference>
<dbReference type="PANTHER" id="PTHR37804">
    <property type="entry name" value="CDAA REGULATORY PROTEIN CDAR"/>
    <property type="match status" value="1"/>
</dbReference>
<keyword evidence="2" id="KW-1185">Reference proteome</keyword>
<reference evidence="2" key="1">
    <citation type="submission" date="2011-07" db="EMBL/GenBank/DDBJ databases">
        <title>Complete genome sequence of Acetobacterium woodii.</title>
        <authorList>
            <person name="Poehlein A."/>
            <person name="Schmidt S."/>
            <person name="Kaster A.-K."/>
            <person name="Goenrich M."/>
            <person name="Vollmers J."/>
            <person name="Thuermer A."/>
            <person name="Gottschalk G."/>
            <person name="Thauer R.K."/>
            <person name="Daniel R."/>
            <person name="Mueller V."/>
        </authorList>
    </citation>
    <scope>NUCLEOTIDE SEQUENCE [LARGE SCALE GENOMIC DNA]</scope>
    <source>
        <strain evidence="2">ATCC 29683 / DSM 1030 / JCM 2381 / KCTC 1655 / WB1</strain>
    </source>
</reference>
<sequence>MIRLIAAVGIAVTLWFIVNGNSNVLIIQDFNSIPITLIHADTLAEKNLVLAENKNYYLNLQVKGTDKNLRNITVNEITAEVDLSDIKDKGTYDLNVEVKGLPNSVIVNSMNPTSLQVVVDSIIKEDMDVDIVLEGKPANDLAVISAKSLEKVEVEGPQESLARIAKITATANVNGLEADVTRHLEVTAYDASGNQITDLDILPNVVSAEIVLGKTKSMGITPSTSGNPANGYIVTGVLVEPSKVVIGAKDELLNSIATIPMEAIDVSGQAKTFTKDINLTAPEGCYFIDDSGKVKVTVTIESPIEKSYTIEKIGTNNLGAGLTISKIKDTKAVVKLEGASSVLNSLVASQIEVYVDCANLGPGEYELPLQTNLSQSLVKSIIPEKTTVIIV</sequence>
<accession>H6LG94</accession>
<dbReference type="Pfam" id="PF07949">
    <property type="entry name" value="YbbR"/>
    <property type="match status" value="4"/>
</dbReference>
<protein>
    <submittedName>
        <fullName evidence="1">YbbR family protein</fullName>
    </submittedName>
</protein>
<gene>
    <name evidence="1" type="ordered locus">Awo_c28190</name>
</gene>
<dbReference type="Proteomes" id="UP000007177">
    <property type="component" value="Chromosome"/>
</dbReference>
<evidence type="ECO:0000313" key="1">
    <source>
        <dbReference type="EMBL" id="AFA49570.1"/>
    </source>
</evidence>
<name>H6LG94_ACEWD</name>
<dbReference type="Gene3D" id="2.170.120.40">
    <property type="entry name" value="YbbR-like domain"/>
    <property type="match status" value="2"/>
</dbReference>
<dbReference type="InterPro" id="IPR053154">
    <property type="entry name" value="c-di-AMP_regulator"/>
</dbReference>
<proteinExistence type="predicted"/>
<organism evidence="1 2">
    <name type="scientific">Acetobacterium woodii (strain ATCC 29683 / DSM 1030 / JCM 2381 / KCTC 1655 / WB1)</name>
    <dbReference type="NCBI Taxonomy" id="931626"/>
    <lineage>
        <taxon>Bacteria</taxon>
        <taxon>Bacillati</taxon>
        <taxon>Bacillota</taxon>
        <taxon>Clostridia</taxon>
        <taxon>Eubacteriales</taxon>
        <taxon>Eubacteriaceae</taxon>
        <taxon>Acetobacterium</taxon>
    </lineage>
</organism>
<dbReference type="Gene3D" id="2.170.120.30">
    <property type="match status" value="2"/>
</dbReference>
<dbReference type="EMBL" id="CP002987">
    <property type="protein sequence ID" value="AFA49570.1"/>
    <property type="molecule type" value="Genomic_DNA"/>
</dbReference>
<reference evidence="1 2" key="2">
    <citation type="journal article" date="2012" name="PLoS ONE">
        <title>An ancient pathway combining carbon dioxide fixation with the generation and utilization of a sodium ion gradient for ATP synthesis.</title>
        <authorList>
            <person name="Poehlein A."/>
            <person name="Schmidt S."/>
            <person name="Kaster A.K."/>
            <person name="Goenrich M."/>
            <person name="Vollmers J."/>
            <person name="Thurmer A."/>
            <person name="Bertsch J."/>
            <person name="Schuchmann K."/>
            <person name="Voigt B."/>
            <person name="Hecker M."/>
            <person name="Daniel R."/>
            <person name="Thauer R.K."/>
            <person name="Gottschalk G."/>
            <person name="Muller V."/>
        </authorList>
    </citation>
    <scope>NUCLEOTIDE SEQUENCE [LARGE SCALE GENOMIC DNA]</scope>
    <source>
        <strain evidence="2">ATCC 29683 / DSM 1030 / JCM 2381 / KCTC 1655 / WB1</strain>
    </source>
</reference>
<dbReference type="eggNOG" id="COG4856">
    <property type="taxonomic scope" value="Bacteria"/>
</dbReference>
<dbReference type="PANTHER" id="PTHR37804:SF1">
    <property type="entry name" value="CDAA REGULATORY PROTEIN CDAR"/>
    <property type="match status" value="1"/>
</dbReference>